<dbReference type="RefSeq" id="WP_257770727.1">
    <property type="nucleotide sequence ID" value="NZ_CP102480.1"/>
</dbReference>
<dbReference type="SUPFAM" id="SSF53756">
    <property type="entry name" value="UDP-Glycosyltransferase/glycogen phosphorylase"/>
    <property type="match status" value="1"/>
</dbReference>
<keyword evidence="4" id="KW-1185">Reference proteome</keyword>
<proteinExistence type="predicted"/>
<dbReference type="PANTHER" id="PTHR30160:SF1">
    <property type="entry name" value="LIPOPOLYSACCHARIDE 1,2-N-ACETYLGLUCOSAMINETRANSFERASE-RELATED"/>
    <property type="match status" value="1"/>
</dbReference>
<sequence length="320" mass="35181">MPADSTLRRILVIKLGALGDFIYAVGPMQAIRRHHPNAEITLLTRPAYAELGERTELFDQVWTDREPKLWNLPGLIALRSRLIGGRFDRIYDLQTSDRTGLYHRLFWPGNAPEWSGIVPGCSHYHHYKRPTLIHTQDRQRTQLEIAGIEDVRASDLSFMTSDIARFGLPADFALLIPGSSLKMAVKRWPAEFYGAIAKQFEEQGLLPVLIGGTEDADAIATIKSICPTARDLSGQTTLYDLPELARAACLAIGNDTGPMHIAALAGCQTVAIFSTGSFPDKAAPRGDNVQLLVAECLTELSVETVTQACENLLTNSSARI</sequence>
<dbReference type="CDD" id="cd03789">
    <property type="entry name" value="GT9_LPS_heptosyltransferase"/>
    <property type="match status" value="1"/>
</dbReference>
<reference evidence="3" key="1">
    <citation type="submission" date="2022-08" db="EMBL/GenBank/DDBJ databases">
        <title>Nisaea acidiphila sp. nov., isolated from a marine algal debris and emended description of the genus Nisaea Urios et al. 2008.</title>
        <authorList>
            <person name="Kwon K."/>
        </authorList>
    </citation>
    <scope>NUCLEOTIDE SEQUENCE</scope>
    <source>
        <strain evidence="3">MEBiC11861</strain>
    </source>
</reference>
<evidence type="ECO:0000313" key="3">
    <source>
        <dbReference type="EMBL" id="UUX51314.1"/>
    </source>
</evidence>
<dbReference type="EMBL" id="CP102480">
    <property type="protein sequence ID" value="UUX51314.1"/>
    <property type="molecule type" value="Genomic_DNA"/>
</dbReference>
<dbReference type="Gene3D" id="3.40.50.2000">
    <property type="entry name" value="Glycogen Phosphorylase B"/>
    <property type="match status" value="2"/>
</dbReference>
<organism evidence="3 4">
    <name type="scientific">Nisaea acidiphila</name>
    <dbReference type="NCBI Taxonomy" id="1862145"/>
    <lineage>
        <taxon>Bacteria</taxon>
        <taxon>Pseudomonadati</taxon>
        <taxon>Pseudomonadota</taxon>
        <taxon>Alphaproteobacteria</taxon>
        <taxon>Rhodospirillales</taxon>
        <taxon>Thalassobaculaceae</taxon>
        <taxon>Nisaea</taxon>
    </lineage>
</organism>
<dbReference type="InterPro" id="IPR002201">
    <property type="entry name" value="Glyco_trans_9"/>
</dbReference>
<dbReference type="Proteomes" id="UP001060336">
    <property type="component" value="Chromosome"/>
</dbReference>
<protein>
    <submittedName>
        <fullName evidence="3">Glycosyltransferase family 9 protein</fullName>
    </submittedName>
</protein>
<dbReference type="InterPro" id="IPR051199">
    <property type="entry name" value="LPS_LOS_Heptosyltrfase"/>
</dbReference>
<gene>
    <name evidence="3" type="ORF">NUH88_06365</name>
</gene>
<accession>A0A9J7AWY9</accession>
<dbReference type="PANTHER" id="PTHR30160">
    <property type="entry name" value="TETRAACYLDISACCHARIDE 4'-KINASE-RELATED"/>
    <property type="match status" value="1"/>
</dbReference>
<evidence type="ECO:0000313" key="4">
    <source>
        <dbReference type="Proteomes" id="UP001060336"/>
    </source>
</evidence>
<dbReference type="KEGG" id="naci:NUH88_06365"/>
<name>A0A9J7AWY9_9PROT</name>
<dbReference type="GO" id="GO:0008713">
    <property type="term" value="F:ADP-heptose-lipopolysaccharide heptosyltransferase activity"/>
    <property type="evidence" value="ECO:0007669"/>
    <property type="project" value="TreeGrafter"/>
</dbReference>
<dbReference type="GO" id="GO:0005829">
    <property type="term" value="C:cytosol"/>
    <property type="evidence" value="ECO:0007669"/>
    <property type="project" value="TreeGrafter"/>
</dbReference>
<evidence type="ECO:0000256" key="1">
    <source>
        <dbReference type="ARBA" id="ARBA00022676"/>
    </source>
</evidence>
<keyword evidence="2" id="KW-0808">Transferase</keyword>
<keyword evidence="1" id="KW-0328">Glycosyltransferase</keyword>
<dbReference type="Pfam" id="PF01075">
    <property type="entry name" value="Glyco_transf_9"/>
    <property type="match status" value="1"/>
</dbReference>
<evidence type="ECO:0000256" key="2">
    <source>
        <dbReference type="ARBA" id="ARBA00022679"/>
    </source>
</evidence>
<dbReference type="AlphaFoldDB" id="A0A9J7AWY9"/>
<dbReference type="GO" id="GO:0009244">
    <property type="term" value="P:lipopolysaccharide core region biosynthetic process"/>
    <property type="evidence" value="ECO:0007669"/>
    <property type="project" value="TreeGrafter"/>
</dbReference>